<protein>
    <submittedName>
        <fullName evidence="2">Uncharacterized protein</fullName>
    </submittedName>
</protein>
<name>A0A101CJU1_9FLAO</name>
<comment type="caution">
    <text evidence="2">The sequence shown here is derived from an EMBL/GenBank/DDBJ whole genome shotgun (WGS) entry which is preliminary data.</text>
</comment>
<feature type="compositionally biased region" description="Basic residues" evidence="1">
    <location>
        <begin position="15"/>
        <end position="29"/>
    </location>
</feature>
<reference evidence="2 3" key="1">
    <citation type="submission" date="2015-10" db="EMBL/GenBank/DDBJ databases">
        <title>Genome sequence of Chryseobacterium greenlandense.</title>
        <authorList>
            <person name="Newman J."/>
            <person name="Fischer K."/>
            <person name="Miller J."/>
        </authorList>
    </citation>
    <scope>NUCLEOTIDE SEQUENCE [LARGE SCALE GENOMIC DNA]</scope>
    <source>
        <strain evidence="2 3">UMB34</strain>
    </source>
</reference>
<gene>
    <name evidence="2" type="ORF">AR686_01930</name>
</gene>
<evidence type="ECO:0000256" key="1">
    <source>
        <dbReference type="SAM" id="MobiDB-lite"/>
    </source>
</evidence>
<sequence>MAQLQQKNCLFRKERKRKAERVQKVKGAKRKDQDQQQTEVVLITVTHFMSGKEAVVITIPETVKNM</sequence>
<feature type="region of interest" description="Disordered" evidence="1">
    <location>
        <begin position="15"/>
        <end position="36"/>
    </location>
</feature>
<evidence type="ECO:0000313" key="3">
    <source>
        <dbReference type="Proteomes" id="UP000054388"/>
    </source>
</evidence>
<dbReference type="AlphaFoldDB" id="A0A101CJU1"/>
<accession>A0A101CJU1</accession>
<organism evidence="2 3">
    <name type="scientific">Chryseobacterium aquaticum subsp. greenlandense</name>
    <dbReference type="NCBI Taxonomy" id="345663"/>
    <lineage>
        <taxon>Bacteria</taxon>
        <taxon>Pseudomonadati</taxon>
        <taxon>Bacteroidota</taxon>
        <taxon>Flavobacteriia</taxon>
        <taxon>Flavobacteriales</taxon>
        <taxon>Weeksellaceae</taxon>
        <taxon>Chryseobacterium group</taxon>
        <taxon>Chryseobacterium</taxon>
    </lineage>
</organism>
<evidence type="ECO:0000313" key="2">
    <source>
        <dbReference type="EMBL" id="KUJ57552.1"/>
    </source>
</evidence>
<proteinExistence type="predicted"/>
<dbReference type="EMBL" id="LMAI01000002">
    <property type="protein sequence ID" value="KUJ57552.1"/>
    <property type="molecule type" value="Genomic_DNA"/>
</dbReference>
<dbReference type="Proteomes" id="UP000054388">
    <property type="component" value="Unassembled WGS sequence"/>
</dbReference>